<dbReference type="AlphaFoldDB" id="A0A914PUI5"/>
<feature type="compositionally biased region" description="Basic and acidic residues" evidence="1">
    <location>
        <begin position="27"/>
        <end position="51"/>
    </location>
</feature>
<evidence type="ECO:0000313" key="2">
    <source>
        <dbReference type="Proteomes" id="UP000887578"/>
    </source>
</evidence>
<sequence>MTSSNEKKKVPLIQFIKVDEASTSESATKDLHTIKTGEEEKLEQKKRDEFSSKQQLRSENASSNVS</sequence>
<dbReference type="WBParaSite" id="PDA_v2.g22394.t1">
    <property type="protein sequence ID" value="PDA_v2.g22394.t1"/>
    <property type="gene ID" value="PDA_v2.g22394"/>
</dbReference>
<organism evidence="2 3">
    <name type="scientific">Panagrolaimus davidi</name>
    <dbReference type="NCBI Taxonomy" id="227884"/>
    <lineage>
        <taxon>Eukaryota</taxon>
        <taxon>Metazoa</taxon>
        <taxon>Ecdysozoa</taxon>
        <taxon>Nematoda</taxon>
        <taxon>Chromadorea</taxon>
        <taxon>Rhabditida</taxon>
        <taxon>Tylenchina</taxon>
        <taxon>Panagrolaimomorpha</taxon>
        <taxon>Panagrolaimoidea</taxon>
        <taxon>Panagrolaimidae</taxon>
        <taxon>Panagrolaimus</taxon>
    </lineage>
</organism>
<feature type="compositionally biased region" description="Polar residues" evidence="1">
    <location>
        <begin position="52"/>
        <end position="66"/>
    </location>
</feature>
<reference evidence="3" key="1">
    <citation type="submission" date="2022-11" db="UniProtKB">
        <authorList>
            <consortium name="WormBaseParasite"/>
        </authorList>
    </citation>
    <scope>IDENTIFICATION</scope>
</reference>
<name>A0A914PUI5_9BILA</name>
<accession>A0A914PUI5</accession>
<evidence type="ECO:0000313" key="3">
    <source>
        <dbReference type="WBParaSite" id="PDA_v2.g22394.t1"/>
    </source>
</evidence>
<evidence type="ECO:0000256" key="1">
    <source>
        <dbReference type="SAM" id="MobiDB-lite"/>
    </source>
</evidence>
<proteinExistence type="predicted"/>
<keyword evidence="2" id="KW-1185">Reference proteome</keyword>
<feature type="region of interest" description="Disordered" evidence="1">
    <location>
        <begin position="21"/>
        <end position="66"/>
    </location>
</feature>
<dbReference type="Proteomes" id="UP000887578">
    <property type="component" value="Unplaced"/>
</dbReference>
<protein>
    <submittedName>
        <fullName evidence="3">Thymosin beta</fullName>
    </submittedName>
</protein>